<name>A0A8B8HZL6_VANTA</name>
<feature type="compositionally biased region" description="Polar residues" evidence="1">
    <location>
        <begin position="552"/>
        <end position="561"/>
    </location>
</feature>
<feature type="compositionally biased region" description="Basic and acidic residues" evidence="1">
    <location>
        <begin position="841"/>
        <end position="854"/>
    </location>
</feature>
<feature type="region of interest" description="Disordered" evidence="1">
    <location>
        <begin position="606"/>
        <end position="947"/>
    </location>
</feature>
<feature type="region of interest" description="Disordered" evidence="1">
    <location>
        <begin position="520"/>
        <end position="594"/>
    </location>
</feature>
<dbReference type="GeneID" id="113395771"/>
<organism evidence="2 3">
    <name type="scientific">Vanessa tameamea</name>
    <name type="common">Kamehameha butterfly</name>
    <dbReference type="NCBI Taxonomy" id="334116"/>
    <lineage>
        <taxon>Eukaryota</taxon>
        <taxon>Metazoa</taxon>
        <taxon>Ecdysozoa</taxon>
        <taxon>Arthropoda</taxon>
        <taxon>Hexapoda</taxon>
        <taxon>Insecta</taxon>
        <taxon>Pterygota</taxon>
        <taxon>Neoptera</taxon>
        <taxon>Endopterygota</taxon>
        <taxon>Lepidoptera</taxon>
        <taxon>Glossata</taxon>
        <taxon>Ditrysia</taxon>
        <taxon>Papilionoidea</taxon>
        <taxon>Nymphalidae</taxon>
        <taxon>Nymphalinae</taxon>
        <taxon>Vanessa</taxon>
    </lineage>
</organism>
<evidence type="ECO:0000256" key="1">
    <source>
        <dbReference type="SAM" id="MobiDB-lite"/>
    </source>
</evidence>
<feature type="compositionally biased region" description="Basic and acidic residues" evidence="1">
    <location>
        <begin position="394"/>
        <end position="408"/>
    </location>
</feature>
<accession>A0A8B8HZL6</accession>
<feature type="region of interest" description="Disordered" evidence="1">
    <location>
        <begin position="302"/>
        <end position="360"/>
    </location>
</feature>
<feature type="compositionally biased region" description="Acidic residues" evidence="1">
    <location>
        <begin position="789"/>
        <end position="806"/>
    </location>
</feature>
<sequence length="1298" mass="149312">MPSTRKVSPARSQGVTTPHTRTSRRSHSVCSAKSNTSLRLTTLISDSFKLTPIANRQSVLNDDTDIEIPGRKSWWKKLDENSRDVMDVLEIRDIPEVNNVADEFDVEILSQEKKNYSIDLPESSDGESINSIVIPQRKLFTQKENQTQKKFGHIIDNRETLAKLQKSHVDEKEIKIAPKNLFNQAPRPRTKPAFPAALLNISSKSVNKTKEMPTAEVKGQVRNLFGNRPGTKRKNMFADFIVSESEDEIPDIQPKVFGFQKNMAQKRRESSASRGIAHSPTSSIDLEMDDWKLLPSSTMVENQLEEAGTTPVKRAKLSKLSEAKESETTNINSTVNKTRQSNKSMNSKNKSKNSSKETNLSLTSKINNDECIAENNQIVNNSNNVRLTRNKSKSMRESSSNEKEDSKITNKSKNILKFSKSVSDKGLVHECGNNSKQEIENDMETNLIENEIQNISTEHVPDDDDDDLDFTLEYENDDEQVNPSININKTNNINKNESNNQLMEEDNYVKNTTLKELYMKKTDDNDEKHEKSITLKDRDEQDNSNIHIKEQLQPNKQQNQVLIKKSDKKGNESEFRTDESDTINIDGNNHQKTKIDSKKIVEADCESLDKTEIPEKEDEQHNKIKNTRDENKTQSESKHDNNEQDERNKKRKEAEKEVETNKSLIDEQNNRDKYGPEESREDEVDTNQSLNDEQNERNRSEHEESLEEEVEANGTLNEEQNDSDRSEHEESIEAEEETQTNENLNDEQNDNEESENEESIEAEEEVETNETVNDEQNYSDGSENHEESIVAEEEVETNETPNDELNDSDKSEHEETTDAEEEVETDQTHNDVQNDSDEAEVDHSETEEQHTEEMENHEDECESETEELNETENPEESDNEETDDNVQNESNLSPRENVQEEELMESEQEQSDIVNDEVGEDEIVPDESDDHDTTGRHRKKNMTIVNSPEAVLHDKRSEMESFTAKGRNTSIRKTKSIIKNLNIRASLAPVRESTGITDGTRDSSAEGSGWDSHRTTRKTIRLTMGKDFTPRKSLRALVMEKSAKRNTNFNEVLADNTKLPQANSTELPAFDSYQEAEPMHVDETVEEPSDHEISARTRQTTLELYLQKIKQENLQKKRKMEDEVRASLKVPTRDSFNAFKMPLIPARRMKPTQNKPKSKQTKSSLIPINMLPSEVLEDMKYKPPKRFQPSNASWITKRLYKFLENKLEPKYDYKARVRAERLVELLYAFTREARRGPSEQAVDTLKKEMARLNIVKTHFEFYNFFHEFMPREIRVKVVPDVVNKISLPKHGVFSDIMQ</sequence>
<feature type="compositionally biased region" description="Basic and acidic residues" evidence="1">
    <location>
        <begin position="807"/>
        <end position="816"/>
    </location>
</feature>
<feature type="region of interest" description="Disordered" evidence="1">
    <location>
        <begin position="1"/>
        <end position="31"/>
    </location>
</feature>
<feature type="compositionally biased region" description="Acidic residues" evidence="1">
    <location>
        <begin position="855"/>
        <end position="886"/>
    </location>
</feature>
<gene>
    <name evidence="3" type="primary">LOC113395771</name>
</gene>
<dbReference type="OMA" id="IHINDET"/>
<keyword evidence="2" id="KW-1185">Reference proteome</keyword>
<feature type="compositionally biased region" description="Acidic residues" evidence="1">
    <location>
        <begin position="899"/>
        <end position="930"/>
    </location>
</feature>
<protein>
    <submittedName>
        <fullName evidence="3">Dentin sialophosphoprotein-like</fullName>
    </submittedName>
</protein>
<dbReference type="OrthoDB" id="7490880at2759"/>
<dbReference type="Proteomes" id="UP001652626">
    <property type="component" value="Chromosome 16"/>
</dbReference>
<feature type="compositionally biased region" description="Polar residues" evidence="1">
    <location>
        <begin position="328"/>
        <end position="339"/>
    </location>
</feature>
<proteinExistence type="predicted"/>
<reference evidence="3" key="1">
    <citation type="submission" date="2025-08" db="UniProtKB">
        <authorList>
            <consortium name="RefSeq"/>
        </authorList>
    </citation>
    <scope>IDENTIFICATION</scope>
    <source>
        <tissue evidence="3">Whole body</tissue>
    </source>
</reference>
<feature type="compositionally biased region" description="Basic and acidic residues" evidence="1">
    <location>
        <begin position="606"/>
        <end position="678"/>
    </location>
</feature>
<evidence type="ECO:0000313" key="3">
    <source>
        <dbReference type="RefSeq" id="XP_026489231.2"/>
    </source>
</evidence>
<feature type="compositionally biased region" description="Basic and acidic residues" evidence="1">
    <location>
        <begin position="520"/>
        <end position="541"/>
    </location>
</feature>
<feature type="compositionally biased region" description="Acidic residues" evidence="1">
    <location>
        <begin position="732"/>
        <end position="768"/>
    </location>
</feature>
<dbReference type="RefSeq" id="XP_026489231.2">
    <property type="nucleotide sequence ID" value="XM_026633446.2"/>
</dbReference>
<feature type="compositionally biased region" description="Basic and acidic residues" evidence="1">
    <location>
        <begin position="564"/>
        <end position="579"/>
    </location>
</feature>
<feature type="compositionally biased region" description="Polar residues" evidence="1">
    <location>
        <begin position="1"/>
        <end position="15"/>
    </location>
</feature>
<feature type="compositionally biased region" description="Basic and acidic residues" evidence="1">
    <location>
        <begin position="694"/>
        <end position="703"/>
    </location>
</feature>
<feature type="region of interest" description="Disordered" evidence="1">
    <location>
        <begin position="382"/>
        <end position="412"/>
    </location>
</feature>
<evidence type="ECO:0000313" key="2">
    <source>
        <dbReference type="Proteomes" id="UP001652626"/>
    </source>
</evidence>
<feature type="region of interest" description="Disordered" evidence="1">
    <location>
        <begin position="262"/>
        <end position="283"/>
    </location>
</feature>
<feature type="region of interest" description="Disordered" evidence="1">
    <location>
        <begin position="992"/>
        <end position="1014"/>
    </location>
</feature>
<feature type="compositionally biased region" description="Basic and acidic residues" evidence="1">
    <location>
        <begin position="722"/>
        <end position="731"/>
    </location>
</feature>